<proteinExistence type="inferred from homology"/>
<evidence type="ECO:0000256" key="2">
    <source>
        <dbReference type="ARBA" id="ARBA00008896"/>
    </source>
</evidence>
<comment type="catalytic activity">
    <reaction evidence="7">
        <text>carbamoyl phosphate + L-aspartate = N-carbamoyl-L-aspartate + phosphate + H(+)</text>
        <dbReference type="Rhea" id="RHEA:20013"/>
        <dbReference type="ChEBI" id="CHEBI:15378"/>
        <dbReference type="ChEBI" id="CHEBI:29991"/>
        <dbReference type="ChEBI" id="CHEBI:32814"/>
        <dbReference type="ChEBI" id="CHEBI:43474"/>
        <dbReference type="ChEBI" id="CHEBI:58228"/>
        <dbReference type="EC" id="2.1.3.2"/>
    </reaction>
</comment>
<evidence type="ECO:0000256" key="4">
    <source>
        <dbReference type="ARBA" id="ARBA00022679"/>
    </source>
</evidence>
<dbReference type="SUPFAM" id="SSF53671">
    <property type="entry name" value="Aspartate/ornithine carbamoyltransferase"/>
    <property type="match status" value="1"/>
</dbReference>
<dbReference type="PANTHER" id="PTHR45753">
    <property type="entry name" value="ORNITHINE CARBAMOYLTRANSFERASE, MITOCHONDRIAL"/>
    <property type="match status" value="1"/>
</dbReference>
<dbReference type="Gene3D" id="3.40.50.1370">
    <property type="entry name" value="Aspartate/ornithine carbamoyltransferase"/>
    <property type="match status" value="2"/>
</dbReference>
<dbReference type="GO" id="GO:0044205">
    <property type="term" value="P:'de novo' UMP biosynthetic process"/>
    <property type="evidence" value="ECO:0007669"/>
    <property type="project" value="UniProtKB-UniPathway"/>
</dbReference>
<sequence>MKNDFFGKDVISVNDYSREDLELLFSRTNEMKKLVEERGGDERLKRKMMAALFYEPSSRTFSSFISAMQRLGGGIIPLNGMTNTSVAKGETLEDTARVFSAYVDVLVIRHSQAGSLATAAKYCSKPIINAGEGATGEHPTQAFIDLFTIKKIFGRIEGLHFLIIGDLAHYRPTNSLMMALTNFKNITLTLATPKQVPIQDYVRKFLKVSKISFSETSEFDKLLPEVDVLYVTRVKKEYMSESLYREIQGSYIVNNSLVKKMKKKSLIMHCLPRIDEIDKEVDDDPRSVYFRDQLQNGLYVRMALLDLVLNKD</sequence>
<accession>A0A1F6AQ80</accession>
<dbReference type="NCBIfam" id="NF002032">
    <property type="entry name" value="PRK00856.1"/>
    <property type="match status" value="1"/>
</dbReference>
<name>A0A1F6AQ80_9BACT</name>
<dbReference type="Pfam" id="PF00185">
    <property type="entry name" value="OTCace"/>
    <property type="match status" value="1"/>
</dbReference>
<evidence type="ECO:0000313" key="13">
    <source>
        <dbReference type="Proteomes" id="UP000176609"/>
    </source>
</evidence>
<dbReference type="PRINTS" id="PR00101">
    <property type="entry name" value="ATCASE"/>
</dbReference>
<keyword evidence="4 9" id="KW-0808">Transferase</keyword>
<dbReference type="GO" id="GO:0006207">
    <property type="term" value="P:'de novo' pyrimidine nucleobase biosynthetic process"/>
    <property type="evidence" value="ECO:0007669"/>
    <property type="project" value="InterPro"/>
</dbReference>
<dbReference type="Pfam" id="PF02729">
    <property type="entry name" value="OTCace_N"/>
    <property type="match status" value="1"/>
</dbReference>
<evidence type="ECO:0000256" key="5">
    <source>
        <dbReference type="ARBA" id="ARBA00022975"/>
    </source>
</evidence>
<evidence type="ECO:0000256" key="6">
    <source>
        <dbReference type="ARBA" id="ARBA00043884"/>
    </source>
</evidence>
<evidence type="ECO:0000313" key="12">
    <source>
        <dbReference type="EMBL" id="OGG26818.1"/>
    </source>
</evidence>
<dbReference type="EC" id="2.1.3.2" evidence="3 8"/>
<evidence type="ECO:0000259" key="11">
    <source>
        <dbReference type="Pfam" id="PF02729"/>
    </source>
</evidence>
<evidence type="ECO:0000256" key="7">
    <source>
        <dbReference type="ARBA" id="ARBA00048859"/>
    </source>
</evidence>
<dbReference type="InterPro" id="IPR006131">
    <property type="entry name" value="Asp_carbamoyltransf_Asp/Orn-bd"/>
</dbReference>
<dbReference type="UniPathway" id="UPA00070">
    <property type="reaction ID" value="UER00116"/>
</dbReference>
<dbReference type="PANTHER" id="PTHR45753:SF6">
    <property type="entry name" value="ASPARTATE CARBAMOYLTRANSFERASE"/>
    <property type="match status" value="1"/>
</dbReference>
<dbReference type="PRINTS" id="PR00100">
    <property type="entry name" value="AOTCASE"/>
</dbReference>
<dbReference type="InterPro" id="IPR006132">
    <property type="entry name" value="Asp/Orn_carbamoyltranf_P-bd"/>
</dbReference>
<protein>
    <recommendedName>
        <fullName evidence="3 8">Aspartate carbamoyltransferase</fullName>
        <ecNumber evidence="3 8">2.1.3.2</ecNumber>
    </recommendedName>
</protein>
<organism evidence="12 13">
    <name type="scientific">Candidatus Gottesmanbacteria bacterium RIFCSPLOWO2_01_FULL_39_12b</name>
    <dbReference type="NCBI Taxonomy" id="1798388"/>
    <lineage>
        <taxon>Bacteria</taxon>
        <taxon>Candidatus Gottesmaniibacteriota</taxon>
    </lineage>
</organism>
<dbReference type="FunFam" id="3.40.50.1370:FF:000002">
    <property type="entry name" value="Aspartate carbamoyltransferase 2"/>
    <property type="match status" value="1"/>
</dbReference>
<evidence type="ECO:0000256" key="9">
    <source>
        <dbReference type="RuleBase" id="RU003634"/>
    </source>
</evidence>
<comment type="pathway">
    <text evidence="1">Pyrimidine metabolism; UMP biosynthesis via de novo pathway; (S)-dihydroorotate from bicarbonate: step 2/3.</text>
</comment>
<dbReference type="EMBL" id="MFJR01000007">
    <property type="protein sequence ID" value="OGG26818.1"/>
    <property type="molecule type" value="Genomic_DNA"/>
</dbReference>
<reference evidence="12 13" key="1">
    <citation type="journal article" date="2016" name="Nat. Commun.">
        <title>Thousands of microbial genomes shed light on interconnected biogeochemical processes in an aquifer system.</title>
        <authorList>
            <person name="Anantharaman K."/>
            <person name="Brown C.T."/>
            <person name="Hug L.A."/>
            <person name="Sharon I."/>
            <person name="Castelle C.J."/>
            <person name="Probst A.J."/>
            <person name="Thomas B.C."/>
            <person name="Singh A."/>
            <person name="Wilkins M.J."/>
            <person name="Karaoz U."/>
            <person name="Brodie E.L."/>
            <person name="Williams K.H."/>
            <person name="Hubbard S.S."/>
            <person name="Banfield J.F."/>
        </authorList>
    </citation>
    <scope>NUCLEOTIDE SEQUENCE [LARGE SCALE GENOMIC DNA]</scope>
</reference>
<dbReference type="InterPro" id="IPR002082">
    <property type="entry name" value="Asp_carbamoyltransf"/>
</dbReference>
<comment type="function">
    <text evidence="6">Catalyzes the condensation of carbamoyl phosphate and aspartate to form carbamoyl aspartate and inorganic phosphate, the committed step in the de novo pyrimidine nucleotide biosynthesis pathway.</text>
</comment>
<dbReference type="GO" id="GO:0004070">
    <property type="term" value="F:aspartate carbamoyltransferase activity"/>
    <property type="evidence" value="ECO:0007669"/>
    <property type="project" value="UniProtKB-UniRule"/>
</dbReference>
<evidence type="ECO:0000256" key="8">
    <source>
        <dbReference type="NCBIfam" id="TIGR00670"/>
    </source>
</evidence>
<evidence type="ECO:0000256" key="1">
    <source>
        <dbReference type="ARBA" id="ARBA00004852"/>
    </source>
</evidence>
<dbReference type="GO" id="GO:0016597">
    <property type="term" value="F:amino acid binding"/>
    <property type="evidence" value="ECO:0007669"/>
    <property type="project" value="InterPro"/>
</dbReference>
<dbReference type="InterPro" id="IPR036901">
    <property type="entry name" value="Asp/Orn_carbamoylTrfase_sf"/>
</dbReference>
<dbReference type="Proteomes" id="UP000176609">
    <property type="component" value="Unassembled WGS sequence"/>
</dbReference>
<dbReference type="NCBIfam" id="TIGR00670">
    <property type="entry name" value="asp_carb_tr"/>
    <property type="match status" value="1"/>
</dbReference>
<keyword evidence="5" id="KW-0665">Pyrimidine biosynthesis</keyword>
<dbReference type="GO" id="GO:0006520">
    <property type="term" value="P:amino acid metabolic process"/>
    <property type="evidence" value="ECO:0007669"/>
    <property type="project" value="InterPro"/>
</dbReference>
<dbReference type="InterPro" id="IPR006130">
    <property type="entry name" value="Asp/Orn_carbamoylTrfase"/>
</dbReference>
<dbReference type="AlphaFoldDB" id="A0A1F6AQ80"/>
<comment type="caution">
    <text evidence="12">The sequence shown here is derived from an EMBL/GenBank/DDBJ whole genome shotgun (WGS) entry which is preliminary data.</text>
</comment>
<gene>
    <name evidence="12" type="ORF">A2960_01470</name>
</gene>
<feature type="domain" description="Aspartate/ornithine carbamoyltransferase carbamoyl-P binding" evidence="11">
    <location>
        <begin position="8"/>
        <end position="150"/>
    </location>
</feature>
<evidence type="ECO:0000259" key="10">
    <source>
        <dbReference type="Pfam" id="PF00185"/>
    </source>
</evidence>
<feature type="domain" description="Aspartate/ornithine carbamoyltransferase Asp/Orn-binding" evidence="10">
    <location>
        <begin position="158"/>
        <end position="307"/>
    </location>
</feature>
<evidence type="ECO:0000256" key="3">
    <source>
        <dbReference type="ARBA" id="ARBA00013008"/>
    </source>
</evidence>
<comment type="similarity">
    <text evidence="2">Belongs to the aspartate/ornithine carbamoyltransferase superfamily. ATCase family.</text>
</comment>